<evidence type="ECO:0000313" key="3">
    <source>
        <dbReference type="Proteomes" id="UP001165190"/>
    </source>
</evidence>
<dbReference type="AlphaFoldDB" id="A0A9W7J7D2"/>
<dbReference type="GO" id="GO:0035336">
    <property type="term" value="P:long-chain fatty-acyl-CoA metabolic process"/>
    <property type="evidence" value="ECO:0007669"/>
    <property type="project" value="TreeGrafter"/>
</dbReference>
<dbReference type="GO" id="GO:0010345">
    <property type="term" value="P:suberin biosynthetic process"/>
    <property type="evidence" value="ECO:0007669"/>
    <property type="project" value="TreeGrafter"/>
</dbReference>
<dbReference type="EMBL" id="BSYR01000049">
    <property type="protein sequence ID" value="GMJ07997.1"/>
    <property type="molecule type" value="Genomic_DNA"/>
</dbReference>
<name>A0A9W7J7D2_HIBTR</name>
<reference evidence="2" key="1">
    <citation type="submission" date="2023-05" db="EMBL/GenBank/DDBJ databases">
        <title>Genome and transcriptome analyses reveal genes involved in the formation of fine ridges on petal epidermal cells in Hibiscus trionum.</title>
        <authorList>
            <person name="Koshimizu S."/>
            <person name="Masuda S."/>
            <person name="Ishii T."/>
            <person name="Shirasu K."/>
            <person name="Hoshino A."/>
            <person name="Arita M."/>
        </authorList>
    </citation>
    <scope>NUCLEOTIDE SEQUENCE</scope>
    <source>
        <strain evidence="2">Hamamatsu line</strain>
    </source>
</reference>
<keyword evidence="3" id="KW-1185">Reference proteome</keyword>
<organism evidence="2 3">
    <name type="scientific">Hibiscus trionum</name>
    <name type="common">Flower of an hour</name>
    <dbReference type="NCBI Taxonomy" id="183268"/>
    <lineage>
        <taxon>Eukaryota</taxon>
        <taxon>Viridiplantae</taxon>
        <taxon>Streptophyta</taxon>
        <taxon>Embryophyta</taxon>
        <taxon>Tracheophyta</taxon>
        <taxon>Spermatophyta</taxon>
        <taxon>Magnoliopsida</taxon>
        <taxon>eudicotyledons</taxon>
        <taxon>Gunneridae</taxon>
        <taxon>Pentapetalae</taxon>
        <taxon>rosids</taxon>
        <taxon>malvids</taxon>
        <taxon>Malvales</taxon>
        <taxon>Malvaceae</taxon>
        <taxon>Malvoideae</taxon>
        <taxon>Hibiscus</taxon>
    </lineage>
</organism>
<dbReference type="InterPro" id="IPR026055">
    <property type="entry name" value="FAR"/>
</dbReference>
<protein>
    <submittedName>
        <fullName evidence="2">FATTY ACID REDUCTASE 3, ECERIFERUM 4</fullName>
    </submittedName>
</protein>
<dbReference type="InterPro" id="IPR033640">
    <property type="entry name" value="FAR_C"/>
</dbReference>
<feature type="domain" description="Fatty acyl-CoA reductase C-terminal" evidence="1">
    <location>
        <begin position="1"/>
        <end position="75"/>
    </location>
</feature>
<comment type="caution">
    <text evidence="2">The sequence shown here is derived from an EMBL/GenBank/DDBJ whole genome shotgun (WGS) entry which is preliminary data.</text>
</comment>
<evidence type="ECO:0000259" key="1">
    <source>
        <dbReference type="Pfam" id="PF03015"/>
    </source>
</evidence>
<accession>A0A9W7J7D2</accession>
<dbReference type="PANTHER" id="PTHR11011:SF99">
    <property type="entry name" value="FATTY ACYL-COA REDUCTASE 3"/>
    <property type="match status" value="1"/>
</dbReference>
<dbReference type="Pfam" id="PF03015">
    <property type="entry name" value="Sterile"/>
    <property type="match status" value="1"/>
</dbReference>
<proteinExistence type="predicted"/>
<dbReference type="CDD" id="cd09071">
    <property type="entry name" value="FAR_C"/>
    <property type="match status" value="1"/>
</dbReference>
<gene>
    <name evidence="2" type="ORF">HRI_004468900</name>
</gene>
<dbReference type="OrthoDB" id="429813at2759"/>
<sequence length="75" mass="9113">MNRKINYVMRLVDIYRPYLFFDAVFDDLNTEKLRMAARTSLVEEDMLYFDPKCIDWEDYFMNIHIPGGIVKHVFK</sequence>
<dbReference type="PANTHER" id="PTHR11011">
    <property type="entry name" value="MALE STERILITY PROTEIN 2-RELATED"/>
    <property type="match status" value="1"/>
</dbReference>
<dbReference type="GO" id="GO:0080019">
    <property type="term" value="F:alcohol-forming very long-chain fatty acyl-CoA reductase activity"/>
    <property type="evidence" value="ECO:0007669"/>
    <property type="project" value="InterPro"/>
</dbReference>
<dbReference type="Proteomes" id="UP001165190">
    <property type="component" value="Unassembled WGS sequence"/>
</dbReference>
<evidence type="ECO:0000313" key="2">
    <source>
        <dbReference type="EMBL" id="GMJ07997.1"/>
    </source>
</evidence>